<dbReference type="AlphaFoldDB" id="A0A6H1ZB39"/>
<protein>
    <submittedName>
        <fullName evidence="1">Uncharacterized protein</fullName>
    </submittedName>
</protein>
<evidence type="ECO:0000313" key="1">
    <source>
        <dbReference type="EMBL" id="QJA44774.1"/>
    </source>
</evidence>
<accession>A0A6H1ZB39</accession>
<dbReference type="EMBL" id="MT144608">
    <property type="protein sequence ID" value="QJH94921.1"/>
    <property type="molecule type" value="Genomic_DNA"/>
</dbReference>
<organism evidence="1">
    <name type="scientific">viral metagenome</name>
    <dbReference type="NCBI Taxonomy" id="1070528"/>
    <lineage>
        <taxon>unclassified sequences</taxon>
        <taxon>metagenomes</taxon>
        <taxon>organismal metagenomes</taxon>
    </lineage>
</organism>
<proteinExistence type="predicted"/>
<dbReference type="EMBL" id="MT143980">
    <property type="protein sequence ID" value="QJA44774.1"/>
    <property type="molecule type" value="Genomic_DNA"/>
</dbReference>
<evidence type="ECO:0000313" key="2">
    <source>
        <dbReference type="EMBL" id="QJH94921.1"/>
    </source>
</evidence>
<gene>
    <name evidence="1" type="ORF">TM448A00147_0033</name>
    <name evidence="2" type="ORF">TM448B00305_0042</name>
</gene>
<reference evidence="1" key="1">
    <citation type="submission" date="2020-03" db="EMBL/GenBank/DDBJ databases">
        <title>The deep terrestrial virosphere.</title>
        <authorList>
            <person name="Holmfeldt K."/>
            <person name="Nilsson E."/>
            <person name="Simone D."/>
            <person name="Lopez-Fernandez M."/>
            <person name="Wu X."/>
            <person name="de Brujin I."/>
            <person name="Lundin D."/>
            <person name="Andersson A."/>
            <person name="Bertilsson S."/>
            <person name="Dopson M."/>
        </authorList>
    </citation>
    <scope>NUCLEOTIDE SEQUENCE</scope>
    <source>
        <strain evidence="1">TM448A00147</strain>
        <strain evidence="2">TM448B00305</strain>
    </source>
</reference>
<sequence length="101" mass="10600">MPPSPQNSSTGVWRVFAAAGAVGYRLGTDAIDMATTWPGYTNQRSKNPPREFIFTGGNLSVIDELGITQVIPAALAAGVRLPCGVVTINAASTATHVLVMW</sequence>
<name>A0A6H1ZB39_9ZZZZ</name>